<keyword evidence="5 7" id="KW-0238">DNA-binding</keyword>
<dbReference type="InterPro" id="IPR013758">
    <property type="entry name" value="Topo_IIA_A/C_ab"/>
</dbReference>
<dbReference type="Gene3D" id="3.30.1360.40">
    <property type="match status" value="1"/>
</dbReference>
<dbReference type="GO" id="GO:0005524">
    <property type="term" value="F:ATP binding"/>
    <property type="evidence" value="ECO:0007669"/>
    <property type="project" value="InterPro"/>
</dbReference>
<dbReference type="InterPro" id="IPR035516">
    <property type="entry name" value="Gyrase/topoIV_suA_C"/>
</dbReference>
<dbReference type="PANTHER" id="PTHR43493:SF5">
    <property type="entry name" value="DNA GYRASE SUBUNIT A, CHLOROPLASTIC_MITOCHONDRIAL"/>
    <property type="match status" value="1"/>
</dbReference>
<dbReference type="GO" id="GO:0003677">
    <property type="term" value="F:DNA binding"/>
    <property type="evidence" value="ECO:0007669"/>
    <property type="project" value="UniProtKB-UniRule"/>
</dbReference>
<dbReference type="EC" id="5.6.2.2" evidence="3"/>
<dbReference type="STRING" id="1401685.P857_281"/>
<dbReference type="NCBIfam" id="TIGR01063">
    <property type="entry name" value="gyrA"/>
    <property type="match status" value="1"/>
</dbReference>
<evidence type="ECO:0000256" key="7">
    <source>
        <dbReference type="PROSITE-ProRule" id="PRU01384"/>
    </source>
</evidence>
<dbReference type="NCBIfam" id="NF004043">
    <property type="entry name" value="PRK05560.1"/>
    <property type="match status" value="1"/>
</dbReference>
<evidence type="ECO:0000313" key="10">
    <source>
        <dbReference type="Proteomes" id="UP000018951"/>
    </source>
</evidence>
<dbReference type="GO" id="GO:0005737">
    <property type="term" value="C:cytoplasm"/>
    <property type="evidence" value="ECO:0007669"/>
    <property type="project" value="TreeGrafter"/>
</dbReference>
<dbReference type="SMART" id="SM00434">
    <property type="entry name" value="TOP4c"/>
    <property type="match status" value="1"/>
</dbReference>
<dbReference type="InterPro" id="IPR013760">
    <property type="entry name" value="Topo_IIA-like_dom_sf"/>
</dbReference>
<gene>
    <name evidence="9" type="primary">gyrA</name>
    <name evidence="9" type="ORF">P857_281</name>
</gene>
<dbReference type="SUPFAM" id="SSF101904">
    <property type="entry name" value="GyrA/ParC C-terminal domain-like"/>
    <property type="match status" value="1"/>
</dbReference>
<dbReference type="InterPro" id="IPR002205">
    <property type="entry name" value="Topo_IIA_dom_A"/>
</dbReference>
<dbReference type="Gene3D" id="3.90.199.10">
    <property type="entry name" value="Topoisomerase II, domain 5"/>
    <property type="match status" value="1"/>
</dbReference>
<evidence type="ECO:0000313" key="9">
    <source>
        <dbReference type="EMBL" id="ETO91370.1"/>
    </source>
</evidence>
<dbReference type="InterPro" id="IPR006691">
    <property type="entry name" value="GyrA/parC_rep"/>
</dbReference>
<proteinExistence type="inferred from homology"/>
<evidence type="ECO:0000256" key="5">
    <source>
        <dbReference type="ARBA" id="ARBA00023125"/>
    </source>
</evidence>
<dbReference type="GO" id="GO:0006265">
    <property type="term" value="P:DNA topological change"/>
    <property type="evidence" value="ECO:0007669"/>
    <property type="project" value="UniProtKB-UniRule"/>
</dbReference>
<reference evidence="9 10" key="1">
    <citation type="journal article" date="2013" name="PLoS ONE">
        <title>Bacterial endosymbiosis in a chordate host: long-term co-evolution and conservation of secondary metabolism.</title>
        <authorList>
            <person name="Kwan J.C."/>
            <person name="Schmidt E.W."/>
        </authorList>
    </citation>
    <scope>NUCLEOTIDE SEQUENCE [LARGE SCALE GENOMIC DNA]</scope>
    <source>
        <strain evidence="10">L6</strain>
    </source>
</reference>
<feature type="domain" description="Topo IIA-type catalytic" evidence="8">
    <location>
        <begin position="30"/>
        <end position="519"/>
    </location>
</feature>
<dbReference type="CDD" id="cd00187">
    <property type="entry name" value="TOP4c"/>
    <property type="match status" value="1"/>
</dbReference>
<dbReference type="FunFam" id="3.30.1360.40:FF:000002">
    <property type="entry name" value="DNA gyrase subunit A"/>
    <property type="match status" value="1"/>
</dbReference>
<keyword evidence="10" id="KW-1185">Reference proteome</keyword>
<dbReference type="Pfam" id="PF03989">
    <property type="entry name" value="DNA_gyraseA_C"/>
    <property type="match status" value="6"/>
</dbReference>
<dbReference type="EMBL" id="AXCJ01000005">
    <property type="protein sequence ID" value="ETO91370.1"/>
    <property type="molecule type" value="Genomic_DNA"/>
</dbReference>
<organism evidence="9 10">
    <name type="scientific">Candidatus Xenolissoclinum pacificiensis L6</name>
    <dbReference type="NCBI Taxonomy" id="1401685"/>
    <lineage>
        <taxon>Bacteria</taxon>
        <taxon>Pseudomonadati</taxon>
        <taxon>Pseudomonadota</taxon>
        <taxon>Alphaproteobacteria</taxon>
        <taxon>Rickettsiales</taxon>
        <taxon>Anaplasmataceae</taxon>
        <taxon>Candidatus Xenolissoclinum</taxon>
    </lineage>
</organism>
<comment type="similarity">
    <text evidence="2">Belongs to the type II topoisomerase GyrA/ParC subunit family.</text>
</comment>
<dbReference type="Proteomes" id="UP000018951">
    <property type="component" value="Unassembled WGS sequence"/>
</dbReference>
<dbReference type="InterPro" id="IPR050220">
    <property type="entry name" value="Type_II_DNA_Topoisomerases"/>
</dbReference>
<dbReference type="NCBIfam" id="NF004044">
    <property type="entry name" value="PRK05561.1"/>
    <property type="match status" value="1"/>
</dbReference>
<sequence length="887" mass="99767">MSSVVKVVLEKELEKSYLSYAMSVIINRAIPDVRDGLKPVHRRILYAMYSVANPYKIYRKSSRVVGDTVGKYHPHGDVAIYDALVRMAQKFSLREPLIDGQGNFGSVDGDQPAAMRYTEVRLSEITRFLVSDLSQNTVDFQSNYDGLESEPSVLPAGFPNILVNGVNGVAVGMATNIPCHNLAEVIDAVVLLLQSPDSTVHDLMKCLPGPDFPTGATIMGMYGIVSAYTTGKGTITLRSNTHFEEKNNRKYIIVDELPYQVNKSRLIESMASLIRDKVIDGISAIVDESDRHGIRVVIELKKGYEQEFVLNQLFTITNLQIRYSINMMVLNRNKPSLMNLKDVLATFLEYRFSVVIRRITFRLEKAQNKSNILISLYIALLDIDAVIKIVKDSGDRDEAIFLLKDYVWNIEDDEIKGYIYIITNIPVIENKYSLTTSQAEAILNIRLQTLTKLEKNRILDELKCHIAIIEECNMLLSSQEKLTELIRDELLQIKTQHCTPRRTIIEQSGDEGVLDDEDLILKEDMVVTFTNMGYIKRVKLSHYRSQKRGGKGRLGQDIKNEDFTEKIFVVDTHTEILFFSTKAKVYKLKTYLLPLSEPASRGRALVNSLNLEDGECINTIMPVTKDISADSSMVFITSHGKVKRNKFSDFHYIPSNGKLALSLSDDDMLVAVMLATSQHDVFVATYYGKSIRFPIEDIRLFKGRVAGGVRGIKLSENDRVVGSSVLSGLEFDVNTRDEYLRIPISKRRILALQDDISTKSDLGNLSMDIVLRYAKNEQFILSVTENGYGKITSAYEYRSVNRGGAGIVNVATTKRNGYVVASFPIEQDSHIILVTNKGQLIRIKTSDISISGRSSQGVILLKTKKDERVVSVAQISNMQKEDDISEE</sequence>
<keyword evidence="6 7" id="KW-0413">Isomerase</keyword>
<name>W2UZT7_9RICK</name>
<dbReference type="AlphaFoldDB" id="W2UZT7"/>
<evidence type="ECO:0000256" key="6">
    <source>
        <dbReference type="ARBA" id="ARBA00023235"/>
    </source>
</evidence>
<evidence type="ECO:0000256" key="4">
    <source>
        <dbReference type="ARBA" id="ARBA00023029"/>
    </source>
</evidence>
<evidence type="ECO:0000256" key="3">
    <source>
        <dbReference type="ARBA" id="ARBA00012895"/>
    </source>
</evidence>
<comment type="catalytic activity">
    <reaction evidence="1 7">
        <text>ATP-dependent breakage, passage and rejoining of double-stranded DNA.</text>
        <dbReference type="EC" id="5.6.2.2"/>
    </reaction>
</comment>
<protein>
    <recommendedName>
        <fullName evidence="3">DNA topoisomerase (ATP-hydrolyzing)</fullName>
        <ecNumber evidence="3">5.6.2.2</ecNumber>
    </recommendedName>
</protein>
<dbReference type="Gene3D" id="1.10.268.10">
    <property type="entry name" value="Topoisomerase, domain 3"/>
    <property type="match status" value="1"/>
</dbReference>
<dbReference type="InterPro" id="IPR013757">
    <property type="entry name" value="Topo_IIA_A_a_sf"/>
</dbReference>
<dbReference type="PATRIC" id="fig|1401685.3.peg.569"/>
<evidence type="ECO:0000259" key="8">
    <source>
        <dbReference type="PROSITE" id="PS52040"/>
    </source>
</evidence>
<evidence type="ECO:0000256" key="1">
    <source>
        <dbReference type="ARBA" id="ARBA00000185"/>
    </source>
</evidence>
<comment type="caution">
    <text evidence="9">The sequence shown here is derived from an EMBL/GenBank/DDBJ whole genome shotgun (WGS) entry which is preliminary data.</text>
</comment>
<evidence type="ECO:0000256" key="2">
    <source>
        <dbReference type="ARBA" id="ARBA00008263"/>
    </source>
</evidence>
<accession>W2UZT7</accession>
<dbReference type="Gene3D" id="2.120.10.90">
    <property type="entry name" value="DNA gyrase/topoisomerase IV, subunit A, C-terminal"/>
    <property type="match status" value="1"/>
</dbReference>
<dbReference type="PANTHER" id="PTHR43493">
    <property type="entry name" value="DNA GYRASE/TOPOISOMERASE SUBUNIT A"/>
    <property type="match status" value="1"/>
</dbReference>
<dbReference type="SUPFAM" id="SSF56719">
    <property type="entry name" value="Type II DNA topoisomerase"/>
    <property type="match status" value="1"/>
</dbReference>
<keyword evidence="4 7" id="KW-0799">Topoisomerase</keyword>
<dbReference type="GO" id="GO:0009330">
    <property type="term" value="C:DNA topoisomerase type II (double strand cut, ATP-hydrolyzing) complex"/>
    <property type="evidence" value="ECO:0007669"/>
    <property type="project" value="TreeGrafter"/>
</dbReference>
<feature type="active site" description="O-(5'-phospho-DNA)-tyrosine intermediate" evidence="7">
    <location>
        <position position="117"/>
    </location>
</feature>
<dbReference type="PROSITE" id="PS52040">
    <property type="entry name" value="TOPO_IIA"/>
    <property type="match status" value="1"/>
</dbReference>
<dbReference type="Pfam" id="PF00521">
    <property type="entry name" value="DNA_topoisoIV"/>
    <property type="match status" value="1"/>
</dbReference>
<dbReference type="GO" id="GO:0003918">
    <property type="term" value="F:DNA topoisomerase type II (double strand cut, ATP-hydrolyzing) activity"/>
    <property type="evidence" value="ECO:0007669"/>
    <property type="project" value="UniProtKB-EC"/>
</dbReference>